<dbReference type="PANTHER" id="PTHR30294:SF47">
    <property type="entry name" value="INNER MEMBRANE TRANSPORT PERMEASE YHHJ"/>
    <property type="match status" value="1"/>
</dbReference>
<gene>
    <name evidence="10" type="ORF">LOX96_14255</name>
</gene>
<feature type="transmembrane region" description="Helical" evidence="8">
    <location>
        <begin position="22"/>
        <end position="39"/>
    </location>
</feature>
<keyword evidence="4" id="KW-1003">Cell membrane</keyword>
<evidence type="ECO:0000256" key="1">
    <source>
        <dbReference type="ARBA" id="ARBA00004651"/>
    </source>
</evidence>
<dbReference type="PROSITE" id="PS51012">
    <property type="entry name" value="ABC_TM2"/>
    <property type="match status" value="1"/>
</dbReference>
<keyword evidence="11" id="KW-1185">Reference proteome</keyword>
<dbReference type="Proteomes" id="UP001139721">
    <property type="component" value="Unassembled WGS sequence"/>
</dbReference>
<evidence type="ECO:0000256" key="8">
    <source>
        <dbReference type="SAM" id="Phobius"/>
    </source>
</evidence>
<evidence type="ECO:0000259" key="9">
    <source>
        <dbReference type="PROSITE" id="PS51012"/>
    </source>
</evidence>
<dbReference type="GO" id="GO:0140359">
    <property type="term" value="F:ABC-type transporter activity"/>
    <property type="evidence" value="ECO:0007669"/>
    <property type="project" value="InterPro"/>
</dbReference>
<comment type="subcellular location">
    <subcellularLocation>
        <location evidence="1">Cell membrane</location>
        <topology evidence="1">Multi-pass membrane protein</topology>
    </subcellularLocation>
</comment>
<feature type="transmembrane region" description="Helical" evidence="8">
    <location>
        <begin position="343"/>
        <end position="362"/>
    </location>
</feature>
<feature type="transmembrane region" description="Helical" evidence="8">
    <location>
        <begin position="173"/>
        <end position="198"/>
    </location>
</feature>
<dbReference type="RefSeq" id="WP_250423235.1">
    <property type="nucleotide sequence ID" value="NZ_JAJKBJ010000021.1"/>
</dbReference>
<keyword evidence="7 8" id="KW-0472">Membrane</keyword>
<keyword evidence="6 8" id="KW-1133">Transmembrane helix</keyword>
<comment type="similarity">
    <text evidence="2">Belongs to the ABC-2 integral membrane protein family.</text>
</comment>
<evidence type="ECO:0000313" key="11">
    <source>
        <dbReference type="Proteomes" id="UP001139721"/>
    </source>
</evidence>
<dbReference type="InterPro" id="IPR013525">
    <property type="entry name" value="ABC2_TM"/>
</dbReference>
<protein>
    <submittedName>
        <fullName evidence="10">ABC transporter permease</fullName>
    </submittedName>
</protein>
<evidence type="ECO:0000256" key="5">
    <source>
        <dbReference type="ARBA" id="ARBA00022692"/>
    </source>
</evidence>
<dbReference type="Gene3D" id="3.40.1710.10">
    <property type="entry name" value="abc type-2 transporter like domain"/>
    <property type="match status" value="1"/>
</dbReference>
<evidence type="ECO:0000256" key="6">
    <source>
        <dbReference type="ARBA" id="ARBA00022989"/>
    </source>
</evidence>
<dbReference type="AlphaFoldDB" id="A0A9X2ICB4"/>
<keyword evidence="3" id="KW-0813">Transport</keyword>
<dbReference type="PANTHER" id="PTHR30294">
    <property type="entry name" value="MEMBRANE COMPONENT OF ABC TRANSPORTER YHHJ-RELATED"/>
    <property type="match status" value="1"/>
</dbReference>
<evidence type="ECO:0000256" key="2">
    <source>
        <dbReference type="ARBA" id="ARBA00007783"/>
    </source>
</evidence>
<evidence type="ECO:0000256" key="3">
    <source>
        <dbReference type="ARBA" id="ARBA00022448"/>
    </source>
</evidence>
<name>A0A9X2ICB4_9GAMM</name>
<feature type="domain" description="ABC transmembrane type-2" evidence="9">
    <location>
        <begin position="132"/>
        <end position="368"/>
    </location>
</feature>
<organism evidence="10 11">
    <name type="scientific">Legionella maioricensis</name>
    <dbReference type="NCBI Taxonomy" id="2896528"/>
    <lineage>
        <taxon>Bacteria</taxon>
        <taxon>Pseudomonadati</taxon>
        <taxon>Pseudomonadota</taxon>
        <taxon>Gammaproteobacteria</taxon>
        <taxon>Legionellales</taxon>
        <taxon>Legionellaceae</taxon>
        <taxon>Legionella</taxon>
    </lineage>
</organism>
<comment type="caution">
    <text evidence="10">The sequence shown here is derived from an EMBL/GenBank/DDBJ whole genome shotgun (WGS) entry which is preliminary data.</text>
</comment>
<sequence length="373" mass="41475">MKRSNILQLGFKEFNSLIRDPIMVVLILFAFTVSVYSGAKALPEVLNKAPIAIVDEDQSALSQRITDSFYPPHFIKPVMITPADIDKGMDEGIYTFIVDIPPEFQKDLLAGRSPTIQLNVDATRLSQAFNGNSYIYTIINQEVNAFISRYRAAPFSSVDLAIRMRFNPALTKVWFGALMQIINEITMLSIVLTGAALIREREHGTIEHLLVMPVTPFEIMVSKIWSMALVVLLASIFSLLIVVQGILSVPIEGSLTLFFIGVSLNLFATTSMGIFMATVARSMPQFALLLILILLPMELLSGGFTPQESMPKAVRFIMMFTPTPHFVSLAQAILFRGAGFPVVWPQFTILILIGAAFFTITLRRFRKTIGMSL</sequence>
<dbReference type="GO" id="GO:0005886">
    <property type="term" value="C:plasma membrane"/>
    <property type="evidence" value="ECO:0007669"/>
    <property type="project" value="UniProtKB-SubCell"/>
</dbReference>
<feature type="transmembrane region" description="Helical" evidence="8">
    <location>
        <begin position="255"/>
        <end position="280"/>
    </location>
</feature>
<dbReference type="InterPro" id="IPR047817">
    <property type="entry name" value="ABC2_TM_bact-type"/>
</dbReference>
<dbReference type="EMBL" id="JAJKBJ010000021">
    <property type="protein sequence ID" value="MCL9685265.1"/>
    <property type="molecule type" value="Genomic_DNA"/>
</dbReference>
<feature type="transmembrane region" description="Helical" evidence="8">
    <location>
        <begin position="286"/>
        <end position="304"/>
    </location>
</feature>
<proteinExistence type="inferred from homology"/>
<reference evidence="10" key="1">
    <citation type="submission" date="2021-11" db="EMBL/GenBank/DDBJ databases">
        <title>Legionella maioricencis sp. nov., a new species isolated from hot water samples in Mallorca.</title>
        <authorList>
            <person name="Crespi S."/>
            <person name="Drasar V."/>
            <person name="Salva-Serra F."/>
            <person name="Jaen-Luchoro D."/>
            <person name="Pineiro-Iglesias B."/>
            <person name="Aliaga F."/>
            <person name="Fernandez-Juarez V."/>
            <person name="Coll G."/>
            <person name="Moore E.R.B."/>
            <person name="Bennasar-Figueras A."/>
        </authorList>
    </citation>
    <scope>NUCLEOTIDE SEQUENCE</scope>
    <source>
        <strain evidence="10">HCPI-6</strain>
    </source>
</reference>
<evidence type="ECO:0000256" key="7">
    <source>
        <dbReference type="ARBA" id="ARBA00023136"/>
    </source>
</evidence>
<keyword evidence="5 8" id="KW-0812">Transmembrane</keyword>
<accession>A0A9X2ICB4</accession>
<dbReference type="Pfam" id="PF12698">
    <property type="entry name" value="ABC2_membrane_3"/>
    <property type="match status" value="1"/>
</dbReference>
<dbReference type="InterPro" id="IPR051449">
    <property type="entry name" value="ABC-2_transporter_component"/>
</dbReference>
<feature type="transmembrane region" description="Helical" evidence="8">
    <location>
        <begin position="224"/>
        <end position="243"/>
    </location>
</feature>
<evidence type="ECO:0000313" key="10">
    <source>
        <dbReference type="EMBL" id="MCL9685265.1"/>
    </source>
</evidence>
<evidence type="ECO:0000256" key="4">
    <source>
        <dbReference type="ARBA" id="ARBA00022475"/>
    </source>
</evidence>